<evidence type="ECO:0000256" key="4">
    <source>
        <dbReference type="ARBA" id="ARBA00007805"/>
    </source>
</evidence>
<evidence type="ECO:0000256" key="10">
    <source>
        <dbReference type="HAMAP-Rule" id="MF_01109"/>
    </source>
</evidence>
<comment type="function">
    <text evidence="1">Reversibly catalyzes the transfer of the carbamoyl group from carbamoyl phosphate (CP) to the N(epsilon) atom of ornithine (ORN) to produce L-citrulline.</text>
</comment>
<dbReference type="AlphaFoldDB" id="A0AB72Z7E7"/>
<dbReference type="PRINTS" id="PR00102">
    <property type="entry name" value="OTCASE"/>
</dbReference>
<comment type="subcellular location">
    <subcellularLocation>
        <location evidence="2 10">Cytoplasm</location>
    </subcellularLocation>
</comment>
<proteinExistence type="inferred from homology"/>
<evidence type="ECO:0000259" key="11">
    <source>
        <dbReference type="Pfam" id="PF00185"/>
    </source>
</evidence>
<evidence type="ECO:0000259" key="12">
    <source>
        <dbReference type="Pfam" id="PF02729"/>
    </source>
</evidence>
<dbReference type="NCBIfam" id="TIGR00658">
    <property type="entry name" value="orni_carb_tr"/>
    <property type="match status" value="1"/>
</dbReference>
<dbReference type="PRINTS" id="PR00100">
    <property type="entry name" value="AOTCASE"/>
</dbReference>
<dbReference type="HAMAP" id="MF_01109">
    <property type="entry name" value="OTCase"/>
    <property type="match status" value="1"/>
</dbReference>
<evidence type="ECO:0000256" key="8">
    <source>
        <dbReference type="ARBA" id="ARBA00022679"/>
    </source>
</evidence>
<organism evidence="13 14">
    <name type="scientific">Listeria innocua ATCC 33091</name>
    <dbReference type="NCBI Taxonomy" id="1002366"/>
    <lineage>
        <taxon>Bacteria</taxon>
        <taxon>Bacillati</taxon>
        <taxon>Bacillota</taxon>
        <taxon>Bacilli</taxon>
        <taxon>Bacillales</taxon>
        <taxon>Listeriaceae</taxon>
        <taxon>Listeria</taxon>
    </lineage>
</organism>
<feature type="binding site" evidence="10">
    <location>
        <position position="86"/>
    </location>
    <ligand>
        <name>carbamoyl phosphate</name>
        <dbReference type="ChEBI" id="CHEBI:58228"/>
    </ligand>
</feature>
<evidence type="ECO:0000256" key="1">
    <source>
        <dbReference type="ARBA" id="ARBA00003822"/>
    </source>
</evidence>
<dbReference type="InterPro" id="IPR006132">
    <property type="entry name" value="Asp/Orn_carbamoyltranf_P-bd"/>
</dbReference>
<evidence type="ECO:0000313" key="13">
    <source>
        <dbReference type="EMBL" id="EHN60744.1"/>
    </source>
</evidence>
<evidence type="ECO:0000256" key="5">
    <source>
        <dbReference type="ARBA" id="ARBA00013007"/>
    </source>
</evidence>
<dbReference type="Proteomes" id="UP000003597">
    <property type="component" value="Unassembled WGS sequence"/>
</dbReference>
<feature type="domain" description="Aspartate/ornithine carbamoyltransferase carbamoyl-P binding" evidence="12">
    <location>
        <begin position="12"/>
        <end position="150"/>
    </location>
</feature>
<dbReference type="InterPro" id="IPR002292">
    <property type="entry name" value="Orn/put_carbamltrans"/>
</dbReference>
<evidence type="ECO:0000256" key="3">
    <source>
        <dbReference type="ARBA" id="ARBA00004975"/>
    </source>
</evidence>
<dbReference type="GO" id="GO:0016597">
    <property type="term" value="F:amino acid binding"/>
    <property type="evidence" value="ECO:0007669"/>
    <property type="project" value="InterPro"/>
</dbReference>
<keyword evidence="8 10" id="KW-0808">Transferase</keyword>
<dbReference type="NCBIfam" id="NF001986">
    <property type="entry name" value="PRK00779.1"/>
    <property type="match status" value="1"/>
</dbReference>
<dbReference type="PANTHER" id="PTHR45753:SF3">
    <property type="entry name" value="ORNITHINE TRANSCARBAMYLASE, MITOCHONDRIAL"/>
    <property type="match status" value="1"/>
</dbReference>
<keyword evidence="14" id="KW-1185">Reference proteome</keyword>
<feature type="binding site" evidence="10">
    <location>
        <begin position="273"/>
        <end position="274"/>
    </location>
    <ligand>
        <name>carbamoyl phosphate</name>
        <dbReference type="ChEBI" id="CHEBI:58228"/>
    </ligand>
</feature>
<protein>
    <recommendedName>
        <fullName evidence="6 10">Ornithine carbamoyltransferase</fullName>
        <shortName evidence="10">OTCase</shortName>
        <ecNumber evidence="5 10">2.1.3.3</ecNumber>
    </recommendedName>
</protein>
<dbReference type="FunFam" id="3.40.50.1370:FF:000008">
    <property type="entry name" value="Ornithine carbamoyltransferase"/>
    <property type="match status" value="1"/>
</dbReference>
<dbReference type="PANTHER" id="PTHR45753">
    <property type="entry name" value="ORNITHINE CARBAMOYLTRANSFERASE, MITOCHONDRIAL"/>
    <property type="match status" value="1"/>
</dbReference>
<dbReference type="GO" id="GO:0004585">
    <property type="term" value="F:ornithine carbamoyltransferase activity"/>
    <property type="evidence" value="ECO:0007669"/>
    <property type="project" value="UniProtKB-UniRule"/>
</dbReference>
<evidence type="ECO:0000256" key="7">
    <source>
        <dbReference type="ARBA" id="ARBA00022490"/>
    </source>
</evidence>
<feature type="binding site" evidence="10">
    <location>
        <begin position="137"/>
        <end position="140"/>
    </location>
    <ligand>
        <name>carbamoyl phosphate</name>
        <dbReference type="ChEBI" id="CHEBI:58228"/>
    </ligand>
</feature>
<dbReference type="EC" id="2.1.3.3" evidence="5 10"/>
<feature type="binding site" evidence="10">
    <location>
        <position position="301"/>
    </location>
    <ligand>
        <name>carbamoyl phosphate</name>
        <dbReference type="ChEBI" id="CHEBI:58228"/>
    </ligand>
</feature>
<feature type="binding site" evidence="10">
    <location>
        <position position="232"/>
    </location>
    <ligand>
        <name>L-ornithine</name>
        <dbReference type="ChEBI" id="CHEBI:46911"/>
    </ligand>
</feature>
<evidence type="ECO:0000256" key="6">
    <source>
        <dbReference type="ARBA" id="ARBA00016634"/>
    </source>
</evidence>
<comment type="caution">
    <text evidence="13">The sequence shown here is derived from an EMBL/GenBank/DDBJ whole genome shotgun (WGS) entry which is preliminary data.</text>
</comment>
<gene>
    <name evidence="13" type="ORF">HMPREF0557_02258</name>
</gene>
<dbReference type="GO" id="GO:0019240">
    <property type="term" value="P:citrulline biosynthetic process"/>
    <property type="evidence" value="ECO:0007669"/>
    <property type="project" value="TreeGrafter"/>
</dbReference>
<feature type="binding site" evidence="10">
    <location>
        <position position="168"/>
    </location>
    <ligand>
        <name>L-ornithine</name>
        <dbReference type="ChEBI" id="CHEBI:46911"/>
    </ligand>
</feature>
<dbReference type="GO" id="GO:0042450">
    <property type="term" value="P:L-arginine biosynthetic process via ornithine"/>
    <property type="evidence" value="ECO:0007669"/>
    <property type="project" value="UniProtKB-UniRule"/>
</dbReference>
<sequence length="320" mass="35599">MTMYVKSNTTGKDMLSLLEWNKEELIDIIKLAVAMKTNPAHYSHILSGKILGMIFDKPSTRTRVSFEAGILQLGGQAIVMSSKELQIGRGEPIKDTAHVMSEYIDAIMIRTFSHEKVEELAYHAAIPIINGLTDLHHPCQALADLMTIYEWKDQFEGVKLAYIGDGNNVCHSLVLASAMVGLDIRLAMPKGYEVDEAILSTAEKLAEESGAKIFITEDPKLAAADADFIYTDVWTSMGQEEENAKRLADFGEKYQVNRELASVAKPDYHFLHCLPAHREEEVTAEIIDGTHSVIYQQAGNRLHAQKALLAAILEVKKLKE</sequence>
<comment type="similarity">
    <text evidence="4 10">Belongs to the aspartate/ornithine carbamoyltransferase superfamily. OTCase family.</text>
</comment>
<dbReference type="Pfam" id="PF02729">
    <property type="entry name" value="OTCace_N"/>
    <property type="match status" value="1"/>
</dbReference>
<feature type="domain" description="Aspartate/ornithine carbamoyltransferase Asp/Orn-binding" evidence="11">
    <location>
        <begin position="156"/>
        <end position="311"/>
    </location>
</feature>
<dbReference type="InterPro" id="IPR036901">
    <property type="entry name" value="Asp/Orn_carbamoylTrfase_sf"/>
</dbReference>
<dbReference type="InterPro" id="IPR006130">
    <property type="entry name" value="Asp/Orn_carbamoylTrfase"/>
</dbReference>
<feature type="binding site" evidence="10">
    <location>
        <begin position="59"/>
        <end position="62"/>
    </location>
    <ligand>
        <name>carbamoyl phosphate</name>
        <dbReference type="ChEBI" id="CHEBI:58228"/>
    </ligand>
</feature>
<dbReference type="GO" id="GO:0005737">
    <property type="term" value="C:cytoplasm"/>
    <property type="evidence" value="ECO:0007669"/>
    <property type="project" value="UniProtKB-SubCell"/>
</dbReference>
<dbReference type="SUPFAM" id="SSF53671">
    <property type="entry name" value="Aspartate/ornithine carbamoyltransferase"/>
    <property type="match status" value="1"/>
</dbReference>
<keyword evidence="7 10" id="KW-0963">Cytoplasm</keyword>
<evidence type="ECO:0000256" key="9">
    <source>
        <dbReference type="ARBA" id="ARBA00048772"/>
    </source>
</evidence>
<name>A0AB72Z7E7_LISIO</name>
<dbReference type="Gene3D" id="3.40.50.1370">
    <property type="entry name" value="Aspartate/ornithine carbamoyltransferase"/>
    <property type="match status" value="2"/>
</dbReference>
<dbReference type="Pfam" id="PF00185">
    <property type="entry name" value="OTCace"/>
    <property type="match status" value="1"/>
</dbReference>
<reference evidence="13 14" key="1">
    <citation type="submission" date="2011-08" db="EMBL/GenBank/DDBJ databases">
        <authorList>
            <person name="Weinstock G."/>
            <person name="Sodergren E."/>
            <person name="Clifton S."/>
            <person name="Fulton L."/>
            <person name="Fulton B."/>
            <person name="Courtney L."/>
            <person name="Fronick C."/>
            <person name="Harrison M."/>
            <person name="Strong C."/>
            <person name="Farmer C."/>
            <person name="Delahaunty K."/>
            <person name="Markovic C."/>
            <person name="Hall O."/>
            <person name="Minx P."/>
            <person name="Tomlinson C."/>
            <person name="Mitreva M."/>
            <person name="Hou S."/>
            <person name="Chen J."/>
            <person name="Wollam A."/>
            <person name="Pepin K.H."/>
            <person name="Johnson M."/>
            <person name="Bhonagiri V."/>
            <person name="Zhang X."/>
            <person name="Suruliraj S."/>
            <person name="Warren W."/>
            <person name="Chinwalla A."/>
            <person name="Mardis E.R."/>
            <person name="Wilson R.K."/>
        </authorList>
    </citation>
    <scope>NUCLEOTIDE SEQUENCE [LARGE SCALE GENOMIC DNA]</scope>
    <source>
        <strain evidence="13 14">ATCC 33091</strain>
    </source>
</reference>
<dbReference type="PROSITE" id="PS00097">
    <property type="entry name" value="CARBAMOYLTRANSFERASE"/>
    <property type="match status" value="1"/>
</dbReference>
<comment type="catalytic activity">
    <reaction evidence="9 10">
        <text>carbamoyl phosphate + L-ornithine = L-citrulline + phosphate + H(+)</text>
        <dbReference type="Rhea" id="RHEA:19513"/>
        <dbReference type="ChEBI" id="CHEBI:15378"/>
        <dbReference type="ChEBI" id="CHEBI:43474"/>
        <dbReference type="ChEBI" id="CHEBI:46911"/>
        <dbReference type="ChEBI" id="CHEBI:57743"/>
        <dbReference type="ChEBI" id="CHEBI:58228"/>
        <dbReference type="EC" id="2.1.3.3"/>
    </reaction>
</comment>
<accession>A0AB72Z7E7</accession>
<dbReference type="InterPro" id="IPR006131">
    <property type="entry name" value="Asp_carbamoyltransf_Asp/Orn-bd"/>
</dbReference>
<evidence type="ECO:0000313" key="14">
    <source>
        <dbReference type="Proteomes" id="UP000003597"/>
    </source>
</evidence>
<feature type="binding site" evidence="10">
    <location>
        <position position="110"/>
    </location>
    <ligand>
        <name>carbamoyl phosphate</name>
        <dbReference type="ChEBI" id="CHEBI:58228"/>
    </ligand>
</feature>
<dbReference type="EMBL" id="AGCN01000033">
    <property type="protein sequence ID" value="EHN60744.1"/>
    <property type="molecule type" value="Genomic_DNA"/>
</dbReference>
<evidence type="ECO:0000256" key="2">
    <source>
        <dbReference type="ARBA" id="ARBA00004496"/>
    </source>
</evidence>
<dbReference type="FunFam" id="3.40.50.1370:FF:000016">
    <property type="entry name" value="Ornithine carbamoyltransferase"/>
    <property type="match status" value="1"/>
</dbReference>
<dbReference type="InterPro" id="IPR024904">
    <property type="entry name" value="OTCase_ArgI"/>
</dbReference>
<dbReference type="RefSeq" id="WP_003772031.1">
    <property type="nucleotide sequence ID" value="NZ_JH556647.1"/>
</dbReference>
<feature type="binding site" evidence="10">
    <location>
        <begin position="236"/>
        <end position="237"/>
    </location>
    <ligand>
        <name>L-ornithine</name>
        <dbReference type="ChEBI" id="CHEBI:46911"/>
    </ligand>
</feature>
<comment type="pathway">
    <text evidence="3">Amino-acid biosynthesis; L-arginine biosynthesis; L-arginine from L-ornithine and carbamoyl phosphate: step 1/3.</text>
</comment>